<evidence type="ECO:0000313" key="2">
    <source>
        <dbReference type="Proteomes" id="UP001524944"/>
    </source>
</evidence>
<proteinExistence type="predicted"/>
<organism evidence="1 2">
    <name type="scientific">Dehalobacterium formicoaceticum</name>
    <dbReference type="NCBI Taxonomy" id="51515"/>
    <lineage>
        <taxon>Bacteria</taxon>
        <taxon>Bacillati</taxon>
        <taxon>Bacillota</taxon>
        <taxon>Clostridia</taxon>
        <taxon>Eubacteriales</taxon>
        <taxon>Peptococcaceae</taxon>
        <taxon>Dehalobacterium</taxon>
    </lineage>
</organism>
<protein>
    <submittedName>
        <fullName evidence="1">Uncharacterized protein</fullName>
    </submittedName>
</protein>
<keyword evidence="2" id="KW-1185">Reference proteome</keyword>
<dbReference type="EMBL" id="JANPWE010000005">
    <property type="protein sequence ID" value="MCR6546212.1"/>
    <property type="molecule type" value="Genomic_DNA"/>
</dbReference>
<name>A0ABT1Y5R1_9FIRM</name>
<sequence>MSVLHLLKAIEEANGLKALYGIVDYRSSDIAEYNAEASKAK</sequence>
<comment type="caution">
    <text evidence="1">The sequence shown here is derived from an EMBL/GenBank/DDBJ whole genome shotgun (WGS) entry which is preliminary data.</text>
</comment>
<dbReference type="RefSeq" id="WP_257913701.1">
    <property type="nucleotide sequence ID" value="NZ_JANPWE010000005.1"/>
</dbReference>
<evidence type="ECO:0000313" key="1">
    <source>
        <dbReference type="EMBL" id="MCR6546212.1"/>
    </source>
</evidence>
<accession>A0ABT1Y5R1</accession>
<dbReference type="Proteomes" id="UP001524944">
    <property type="component" value="Unassembled WGS sequence"/>
</dbReference>
<gene>
    <name evidence="1" type="ORF">NVS47_11935</name>
</gene>
<reference evidence="1 2" key="1">
    <citation type="submission" date="2022-08" db="EMBL/GenBank/DDBJ databases">
        <title>Proteogenomics of the novel Dehalobacterium formicoaceticum strain EZ94 highlights a key role of methyltransferases during anaerobic dichloromethane degradation.</title>
        <authorList>
            <person name="Wasmund K."/>
        </authorList>
    </citation>
    <scope>NUCLEOTIDE SEQUENCE [LARGE SCALE GENOMIC DNA]</scope>
    <source>
        <strain evidence="1 2">EZ94</strain>
    </source>
</reference>